<dbReference type="OrthoDB" id="5787439at2759"/>
<dbReference type="SUPFAM" id="SSF55797">
    <property type="entry name" value="PR-1-like"/>
    <property type="match status" value="1"/>
</dbReference>
<evidence type="ECO:0008006" key="4">
    <source>
        <dbReference type="Google" id="ProtNLM"/>
    </source>
</evidence>
<dbReference type="AlphaFoldDB" id="A0A0C2GSH2"/>
<dbReference type="InterPro" id="IPR035940">
    <property type="entry name" value="CAP_sf"/>
</dbReference>
<keyword evidence="3" id="KW-1185">Reference proteome</keyword>
<dbReference type="Proteomes" id="UP000054047">
    <property type="component" value="Unassembled WGS sequence"/>
</dbReference>
<feature type="chain" id="PRO_5002149530" description="SCP domain-containing protein" evidence="1">
    <location>
        <begin position="18"/>
        <end position="116"/>
    </location>
</feature>
<name>A0A0C2GSH2_9BILA</name>
<feature type="signal peptide" evidence="1">
    <location>
        <begin position="1"/>
        <end position="17"/>
    </location>
</feature>
<keyword evidence="1" id="KW-0732">Signal</keyword>
<protein>
    <recommendedName>
        <fullName evidence="4">SCP domain-containing protein</fullName>
    </recommendedName>
</protein>
<dbReference type="EMBL" id="KN731376">
    <property type="protein sequence ID" value="KIH60011.1"/>
    <property type="molecule type" value="Genomic_DNA"/>
</dbReference>
<accession>A0A0C2GSH2</accession>
<evidence type="ECO:0000256" key="1">
    <source>
        <dbReference type="SAM" id="SignalP"/>
    </source>
</evidence>
<evidence type="ECO:0000313" key="3">
    <source>
        <dbReference type="Proteomes" id="UP000054047"/>
    </source>
</evidence>
<sequence length="116" mass="12994">MLPLHSASISLLQMVYSATTEIGCAYKICGNIMQIFCLYDEIGAITGTILYESGKACEQPQDCITYTNSSCYNKLCVKPDEVPGKKKHILRNKYAKCHALNIAENYVDQEQEISNF</sequence>
<dbReference type="Gene3D" id="3.40.33.10">
    <property type="entry name" value="CAP"/>
    <property type="match status" value="1"/>
</dbReference>
<reference evidence="2 3" key="1">
    <citation type="submission" date="2013-12" db="EMBL/GenBank/DDBJ databases">
        <title>Draft genome of the parsitic nematode Ancylostoma duodenale.</title>
        <authorList>
            <person name="Mitreva M."/>
        </authorList>
    </citation>
    <scope>NUCLEOTIDE SEQUENCE [LARGE SCALE GENOMIC DNA]</scope>
    <source>
        <strain evidence="2 3">Zhejiang</strain>
    </source>
</reference>
<evidence type="ECO:0000313" key="2">
    <source>
        <dbReference type="EMBL" id="KIH60011.1"/>
    </source>
</evidence>
<gene>
    <name evidence="2" type="ORF">ANCDUO_09744</name>
</gene>
<organism evidence="2 3">
    <name type="scientific">Ancylostoma duodenale</name>
    <dbReference type="NCBI Taxonomy" id="51022"/>
    <lineage>
        <taxon>Eukaryota</taxon>
        <taxon>Metazoa</taxon>
        <taxon>Ecdysozoa</taxon>
        <taxon>Nematoda</taxon>
        <taxon>Chromadorea</taxon>
        <taxon>Rhabditida</taxon>
        <taxon>Rhabditina</taxon>
        <taxon>Rhabditomorpha</taxon>
        <taxon>Strongyloidea</taxon>
        <taxon>Ancylostomatidae</taxon>
        <taxon>Ancylostomatinae</taxon>
        <taxon>Ancylostoma</taxon>
    </lineage>
</organism>
<proteinExistence type="predicted"/>